<proteinExistence type="inferred from homology"/>
<keyword evidence="1" id="KW-0547">Nucleotide-binding</keyword>
<dbReference type="GO" id="GO:0005544">
    <property type="term" value="F:calcium-dependent phospholipid binding"/>
    <property type="evidence" value="ECO:0007669"/>
    <property type="project" value="InterPro"/>
</dbReference>
<feature type="region of interest" description="Disordered" evidence="2">
    <location>
        <begin position="645"/>
        <end position="680"/>
    </location>
</feature>
<dbReference type="GO" id="GO:0005525">
    <property type="term" value="F:GTP binding"/>
    <property type="evidence" value="ECO:0007669"/>
    <property type="project" value="UniProtKB-KW"/>
</dbReference>
<dbReference type="EMBL" id="NEXV01000426">
    <property type="protein sequence ID" value="PIG83723.1"/>
    <property type="molecule type" value="Genomic_DNA"/>
</dbReference>
<feature type="compositionally biased region" description="Polar residues" evidence="2">
    <location>
        <begin position="885"/>
        <end position="894"/>
    </location>
</feature>
<gene>
    <name evidence="4" type="ORF">AARAC_007562</name>
</gene>
<feature type="compositionally biased region" description="Basic and acidic residues" evidence="2">
    <location>
        <begin position="959"/>
        <end position="974"/>
    </location>
</feature>
<feature type="region of interest" description="Disordered" evidence="2">
    <location>
        <begin position="495"/>
        <end position="622"/>
    </location>
</feature>
<dbReference type="PANTHER" id="PTHR31987">
    <property type="entry name" value="GLUTAMINASE A-RELATED"/>
    <property type="match status" value="1"/>
</dbReference>
<feature type="compositionally biased region" description="Polar residues" evidence="2">
    <location>
        <begin position="141"/>
        <end position="151"/>
    </location>
</feature>
<sequence length="2016" mass="223915">MATATSGLRSPGHHAPSDIENGSTNKDQRRNSSLGFLRRPKSIEPLAGKNKKNSKSQAIEEELRRQGAMLKQPPRLPDLSPAPILESFGGEERGHANNTTAPSNSTPSPQLQQPPSRNSMSTDYDPYARTESMTHRGRYSYASSAVSTVNNPRRLRRRKDPTPYNVLVIGARNSGKTEFLNFLKSSLAMPAHKHPSRPAEEMEYQHRHEPANQGYTSEYLETEIDGERVGLTLWDSQGFERDIVDIQLRGVTGFLESKFEETLSEEMKVVRSPGVRDTHIHCTFLLLDPVRLDENIAAAKRAAQGTPKASDSPVIGVLDENLDIQVLRTVLGKTTVVPVISKADTITTAHMSYLRKAVWDSLKKANIDPLEILTLEDQEEEYTSSESADEEEDTPENAGDDQKEPGSPSTKSQGSGTQAPSQILPFSILSPDPHSLEAGDEPVGRRFPWGFADPYDAEHCDFVRLKESVFSDWRTELREASRVVWYERWRTSRLNRNTPVPSAGPSKKMYAGRLGPLDQGPRADDPRSRGRSKSRQRSSSHASALGNTYLSSEPADEYLRARSRSRGYRTSAGHLPSGPDLGHYTYLRDNTDPSRSPNLRPVRYDAPPDDVYSESDDEGLAYGDFPGGLERDYYGYMATPRTSSSQVNGAMMSGALNGDRRAGKEPTSGRSSEEALGGHPSYATPGAWKYATPGQYLHAQPDWATIPECERPGFVPPSSQADDQYMPGAFPQPATTAAPAFPMPQYANLEAQSNPYPSWGGRPVSMSGPHAYTPAASTPTHKRAVSSDTNAKTPYANPPAFQYAQIDPKVQYTSKGATKQPVSYTAAPQYTKPGEADRGQPSQHSNIKYSANPQFSKTATSRPESGQQYVEIVPGDRTGTRPKSHSVSSGNNLSVAGPDPGLRPVSPMLEPYKGTYQSISPMPSPIVIPSKRDEDVSDLEPLDGGSDSSGLRKHRRKKSKDERELKEPKSDRSKRERSRVRHERPGSQEQAVMLIEPSTPRKKVSFYDPEPDAMAMQDALSHTRSIDSKTLIRVLPHLTSEEILDLRAEYKKHVKLHGKSVNLAKHIRLKLGNSTFGKVCYATALGRWESEAFWANCYYQSSTSRRELLIESLFGRSNSEIRAIKECFRDSRYLDSLEKCMKAELKADKFRTAVLMALEATRQSEREPLDDELIERDVHELHKALVSRHGGETAMIYIIVRRSDSHLREVLRLYERIYGRNFARAMISKSQNLVGETLAHILNGVINRPMRDALLLHQALRESRTGKERSELLISRLVRLHWEPRHLEQVKSEFRRRYGERLEEAIAEEVLTSSSGDDWGEFCIGLARSSKALSPAAPEYIGLGLVEPEAAKDKATALPLAVKSPYLSTWLSAGTDGGNGGYLAGQWPTFWFGQVTGWAGQIRVDNSTYTWMGAIPNTPTVNQTSFEYTSTSSVFTMRVGDMVEMKVKFLSPITPDDLRRQSLVFSYLDVDVESIDGKAHDIQVYADISAEWVSGDRNAIAQWDYGVTDDGVAYHKVYRQTQLLFSENTEQAEWGEWYWATDDQDGLSYQSGPDVDVRGAFAKNGKLANSDDKSYRAISTNWPVFAFSRDLGSVKTSAGTLFSIGLAQDSAIQYSGKAEGTTVMPSLWKSYFSTATAALEFFHHDYAAAAALSKDLDDRISKDSIDAAGQDYLTITSLTVRQVFAAVQLTGTPEDPYIFMKEISSNGNMNTVDVIFPAHPIFLYTNPELLKLILKPIFEIQENGKYPNTYAMHDIGTHYPNATGYPKGDDEKMPLEECGNMVIMALAYAQKAKDNDYLSQHYPILEKWTTYLVEDSIYPANQISTDDFAGSLANQTNLALKGIIGIQAMAVISNTTGHPDDASNHSSIAKDYIARWQTLGVAHDANPPHTTLSYGANETHGLLYNLYADRELGLNLVPQSVYDMQNTFYPTVKETYGVPLDTRHVYTKADWELFTAAIASESVRDMFHKALATWINETPTNRAFTDLYDTQTGNYPAGITFIARPVMGGAFALLIL</sequence>
<dbReference type="Pfam" id="PF00735">
    <property type="entry name" value="Septin"/>
    <property type="match status" value="2"/>
</dbReference>
<dbReference type="Proteomes" id="UP000231358">
    <property type="component" value="Unassembled WGS sequence"/>
</dbReference>
<name>A0A2G7FT45_9EURO</name>
<feature type="compositionally biased region" description="Low complexity" evidence="2">
    <location>
        <begin position="918"/>
        <end position="929"/>
    </location>
</feature>
<evidence type="ECO:0000256" key="2">
    <source>
        <dbReference type="SAM" id="MobiDB-lite"/>
    </source>
</evidence>
<dbReference type="Gene3D" id="3.40.50.300">
    <property type="entry name" value="P-loop containing nucleotide triphosphate hydrolases"/>
    <property type="match status" value="1"/>
</dbReference>
<feature type="region of interest" description="Disordered" evidence="2">
    <location>
        <begin position="374"/>
        <end position="441"/>
    </location>
</feature>
<dbReference type="Pfam" id="PF17168">
    <property type="entry name" value="DUF5127"/>
    <property type="match status" value="1"/>
</dbReference>
<dbReference type="Pfam" id="PF16335">
    <property type="entry name" value="GtaA_6_Hairpin"/>
    <property type="match status" value="1"/>
</dbReference>
<dbReference type="InterPro" id="IPR027417">
    <property type="entry name" value="P-loop_NTPase"/>
</dbReference>
<feature type="compositionally biased region" description="Low complexity" evidence="2">
    <location>
        <begin position="102"/>
        <end position="119"/>
    </location>
</feature>
<dbReference type="InterPro" id="IPR033433">
    <property type="entry name" value="GtaA_N"/>
</dbReference>
<comment type="caution">
    <text evidence="4">The sequence shown here is derived from an EMBL/GenBank/DDBJ whole genome shotgun (WGS) entry which is preliminary data.</text>
</comment>
<dbReference type="SUPFAM" id="SSF52540">
    <property type="entry name" value="P-loop containing nucleoside triphosphate hydrolases"/>
    <property type="match status" value="1"/>
</dbReference>
<feature type="compositionally biased region" description="Polar residues" evidence="2">
    <location>
        <begin position="840"/>
        <end position="868"/>
    </location>
</feature>
<protein>
    <submittedName>
        <fullName evidence="4">Annexin ANXC4</fullName>
    </submittedName>
</protein>
<dbReference type="InterPro" id="IPR030379">
    <property type="entry name" value="G_SEPTIN_dom"/>
</dbReference>
<dbReference type="InterPro" id="IPR037104">
    <property type="entry name" value="Annexin_sf"/>
</dbReference>
<feature type="domain" description="Septin-type G" evidence="3">
    <location>
        <begin position="160"/>
        <end position="496"/>
    </location>
</feature>
<evidence type="ECO:0000259" key="3">
    <source>
        <dbReference type="PROSITE" id="PS51719"/>
    </source>
</evidence>
<feature type="compositionally biased region" description="Polar residues" evidence="2">
    <location>
        <begin position="407"/>
        <end position="421"/>
    </location>
</feature>
<evidence type="ECO:0000313" key="5">
    <source>
        <dbReference type="Proteomes" id="UP000231358"/>
    </source>
</evidence>
<feature type="compositionally biased region" description="Polar residues" evidence="2">
    <location>
        <begin position="811"/>
        <end position="828"/>
    </location>
</feature>
<evidence type="ECO:0000256" key="1">
    <source>
        <dbReference type="RuleBase" id="RU004560"/>
    </source>
</evidence>
<dbReference type="STRING" id="656916.A0A2G7FT45"/>
<dbReference type="Gene3D" id="1.10.220.10">
    <property type="entry name" value="Annexin"/>
    <property type="match status" value="3"/>
</dbReference>
<dbReference type="GO" id="GO:0005509">
    <property type="term" value="F:calcium ion binding"/>
    <property type="evidence" value="ECO:0007669"/>
    <property type="project" value="InterPro"/>
</dbReference>
<evidence type="ECO:0000313" key="4">
    <source>
        <dbReference type="EMBL" id="PIG83723.1"/>
    </source>
</evidence>
<feature type="compositionally biased region" description="Basic residues" evidence="2">
    <location>
        <begin position="529"/>
        <end position="538"/>
    </location>
</feature>
<dbReference type="PANTHER" id="PTHR31987:SF1">
    <property type="entry name" value="GLUTAMINASE A"/>
    <property type="match status" value="1"/>
</dbReference>
<organism evidence="4 5">
    <name type="scientific">Aspergillus arachidicola</name>
    <dbReference type="NCBI Taxonomy" id="656916"/>
    <lineage>
        <taxon>Eukaryota</taxon>
        <taxon>Fungi</taxon>
        <taxon>Dikarya</taxon>
        <taxon>Ascomycota</taxon>
        <taxon>Pezizomycotina</taxon>
        <taxon>Eurotiomycetes</taxon>
        <taxon>Eurotiomycetidae</taxon>
        <taxon>Eurotiales</taxon>
        <taxon>Aspergillaceae</taxon>
        <taxon>Aspergillus</taxon>
        <taxon>Aspergillus subgen. Circumdati</taxon>
    </lineage>
</organism>
<keyword evidence="5" id="KW-1185">Reference proteome</keyword>
<dbReference type="SUPFAM" id="SSF47874">
    <property type="entry name" value="Annexin"/>
    <property type="match status" value="1"/>
</dbReference>
<accession>A0A2G7FT45</accession>
<dbReference type="PROSITE" id="PS51719">
    <property type="entry name" value="G_SEPTIN"/>
    <property type="match status" value="1"/>
</dbReference>
<feature type="region of interest" description="Disordered" evidence="2">
    <location>
        <begin position="1"/>
        <end position="159"/>
    </location>
</feature>
<keyword evidence="1" id="KW-0342">GTP-binding</keyword>
<dbReference type="InterPro" id="IPR052743">
    <property type="entry name" value="Glutaminase_GtaA"/>
</dbReference>
<dbReference type="InterPro" id="IPR032514">
    <property type="entry name" value="GtaA_central"/>
</dbReference>
<feature type="compositionally biased region" description="Acidic residues" evidence="2">
    <location>
        <begin position="607"/>
        <end position="619"/>
    </location>
</feature>
<feature type="compositionally biased region" description="Acidic residues" evidence="2">
    <location>
        <begin position="374"/>
        <end position="399"/>
    </location>
</feature>
<reference evidence="4 5" key="1">
    <citation type="submission" date="2017-05" db="EMBL/GenBank/DDBJ databases">
        <title>Genome sequence for an aflatoxigenic pathogen of Argentinian peanut, Aspergillus arachidicola.</title>
        <authorList>
            <person name="Moore G."/>
            <person name="Beltz S.B."/>
            <person name="Mack B.M."/>
        </authorList>
    </citation>
    <scope>NUCLEOTIDE SEQUENCE [LARGE SCALE GENOMIC DNA]</scope>
    <source>
        <strain evidence="4 5">CBS 117610</strain>
    </source>
</reference>
<feature type="region of interest" description="Disordered" evidence="2">
    <location>
        <begin position="770"/>
        <end position="989"/>
    </location>
</feature>
<comment type="similarity">
    <text evidence="1">Belongs to the TRAFAC class TrmE-Era-EngA-EngB-Septin-like GTPase superfamily. Septin GTPase family.</text>
</comment>
<dbReference type="FunFam" id="3.40.50.300:FF:001827">
    <property type="entry name" value="Septin"/>
    <property type="match status" value="1"/>
</dbReference>